<keyword evidence="2" id="KW-0229">DNA integration</keyword>
<comment type="similarity">
    <text evidence="1">Belongs to the 'phage' integrase family.</text>
</comment>
<dbReference type="InterPro" id="IPR011010">
    <property type="entry name" value="DNA_brk_join_enz"/>
</dbReference>
<dbReference type="InterPro" id="IPR025166">
    <property type="entry name" value="Integrase_DNA_bind_dom"/>
</dbReference>
<protein>
    <submittedName>
        <fullName evidence="9">Integrase</fullName>
    </submittedName>
</protein>
<dbReference type="Gene3D" id="1.10.443.10">
    <property type="entry name" value="Intergrase catalytic core"/>
    <property type="match status" value="1"/>
</dbReference>
<dbReference type="InterPro" id="IPR010998">
    <property type="entry name" value="Integrase_recombinase_N"/>
</dbReference>
<gene>
    <name evidence="9" type="ORF">AS194_05445</name>
</gene>
<evidence type="ECO:0000313" key="10">
    <source>
        <dbReference type="Proteomes" id="UP000051202"/>
    </source>
</evidence>
<dbReference type="Gene3D" id="3.30.160.390">
    <property type="entry name" value="Integrase, DNA-binding domain"/>
    <property type="match status" value="1"/>
</dbReference>
<comment type="caution">
    <text evidence="9">The sequence shown here is derived from an EMBL/GenBank/DDBJ whole genome shotgun (WGS) entry which is preliminary data.</text>
</comment>
<evidence type="ECO:0000256" key="2">
    <source>
        <dbReference type="ARBA" id="ARBA00022908"/>
    </source>
</evidence>
<dbReference type="PROSITE" id="PS51898">
    <property type="entry name" value="TYR_RECOMBINASE"/>
    <property type="match status" value="1"/>
</dbReference>
<sequence>MSLTDSQIKRLKPSDTCTPSRPDKYSDGNNLRLWVRSTGSKVWVSDYKYAAKRQSLTIGKYPAMSLADARQRNQQIKDLIKQGINPKHDKKRLQADTDGTKAFDAIAERWHDDRKAHIAPKTYSRDYSQYQRDIKPFIGHMNIEDITAPDVLAIGKAIETRGAPDMARRAMRQTGQIFKQAIREGLVTHNPANDLTIALKPHKVKHHSRVTSQQLPKLLQDIDAYGGDLLVKLGFWFLCYTFVRTQELRFMEWSEIDYQAKIWRIPADKMKMDRPHLVPLAPQVMAILEQIKQLGLSDKYVFFNTTTRKPYSENAFITALWRMGYKGRMTGHGFRGLASTTLHEQGAMHEAIELQLAHEKENKVSKAYNGAQHLKYRTDMMHQWANFIDDAYAGKIDNVIHGNFKQQAQKHG</sequence>
<dbReference type="InterPro" id="IPR053876">
    <property type="entry name" value="Phage_int_M"/>
</dbReference>
<dbReference type="PANTHER" id="PTHR30629">
    <property type="entry name" value="PROPHAGE INTEGRASE"/>
    <property type="match status" value="1"/>
</dbReference>
<evidence type="ECO:0000256" key="5">
    <source>
        <dbReference type="PROSITE-ProRule" id="PRU01248"/>
    </source>
</evidence>
<keyword evidence="3 5" id="KW-0238">DNA-binding</keyword>
<reference evidence="9 10" key="1">
    <citation type="submission" date="2015-11" db="EMBL/GenBank/DDBJ databases">
        <title>Permanent draft genome of Psychrobacter piscatorii LQ58.</title>
        <authorList>
            <person name="Zhou M."/>
            <person name="Dong B."/>
            <person name="Liu Q."/>
        </authorList>
    </citation>
    <scope>NUCLEOTIDE SEQUENCE [LARGE SCALE GENOMIC DNA]</scope>
    <source>
        <strain evidence="9 10">LQ58</strain>
    </source>
</reference>
<proteinExistence type="inferred from homology"/>
<dbReference type="InterPro" id="IPR050808">
    <property type="entry name" value="Phage_Integrase"/>
</dbReference>
<dbReference type="InterPro" id="IPR038488">
    <property type="entry name" value="Integrase_DNA-bd_sf"/>
</dbReference>
<dbReference type="RefSeq" id="WP_058024008.1">
    <property type="nucleotide sequence ID" value="NZ_LNDJ01000049.1"/>
</dbReference>
<name>A0A0T6DTL2_9GAMM</name>
<organism evidence="9 10">
    <name type="scientific">Psychrobacter piscatorii</name>
    <dbReference type="NCBI Taxonomy" id="554343"/>
    <lineage>
        <taxon>Bacteria</taxon>
        <taxon>Pseudomonadati</taxon>
        <taxon>Pseudomonadota</taxon>
        <taxon>Gammaproteobacteria</taxon>
        <taxon>Moraxellales</taxon>
        <taxon>Moraxellaceae</taxon>
        <taxon>Psychrobacter</taxon>
    </lineage>
</organism>
<dbReference type="Pfam" id="PF22022">
    <property type="entry name" value="Phage_int_M"/>
    <property type="match status" value="1"/>
</dbReference>
<evidence type="ECO:0000259" key="8">
    <source>
        <dbReference type="PROSITE" id="PS51900"/>
    </source>
</evidence>
<dbReference type="CDD" id="cd00801">
    <property type="entry name" value="INT_P4_C"/>
    <property type="match status" value="1"/>
</dbReference>
<dbReference type="EMBL" id="LNDJ01000049">
    <property type="protein sequence ID" value="KRU23179.1"/>
    <property type="molecule type" value="Genomic_DNA"/>
</dbReference>
<dbReference type="InterPro" id="IPR013762">
    <property type="entry name" value="Integrase-like_cat_sf"/>
</dbReference>
<keyword evidence="4" id="KW-0233">DNA recombination</keyword>
<dbReference type="Pfam" id="PF13356">
    <property type="entry name" value="Arm-DNA-bind_3"/>
    <property type="match status" value="1"/>
</dbReference>
<dbReference type="STRING" id="554343.AS194_05445"/>
<evidence type="ECO:0000256" key="1">
    <source>
        <dbReference type="ARBA" id="ARBA00008857"/>
    </source>
</evidence>
<dbReference type="SUPFAM" id="SSF56349">
    <property type="entry name" value="DNA breaking-rejoining enzymes"/>
    <property type="match status" value="1"/>
</dbReference>
<dbReference type="Pfam" id="PF00589">
    <property type="entry name" value="Phage_integrase"/>
    <property type="match status" value="1"/>
</dbReference>
<dbReference type="Gene3D" id="1.10.150.130">
    <property type="match status" value="1"/>
</dbReference>
<dbReference type="InterPro" id="IPR002104">
    <property type="entry name" value="Integrase_catalytic"/>
</dbReference>
<feature type="domain" description="Tyr recombinase" evidence="7">
    <location>
        <begin position="205"/>
        <end position="386"/>
    </location>
</feature>
<accession>A0A0T6DTL2</accession>
<dbReference type="GO" id="GO:0015074">
    <property type="term" value="P:DNA integration"/>
    <property type="evidence" value="ECO:0007669"/>
    <property type="project" value="UniProtKB-KW"/>
</dbReference>
<keyword evidence="10" id="KW-1185">Reference proteome</keyword>
<dbReference type="InterPro" id="IPR044068">
    <property type="entry name" value="CB"/>
</dbReference>
<evidence type="ECO:0000256" key="3">
    <source>
        <dbReference type="ARBA" id="ARBA00023125"/>
    </source>
</evidence>
<feature type="region of interest" description="Disordered" evidence="6">
    <location>
        <begin position="1"/>
        <end position="24"/>
    </location>
</feature>
<dbReference type="PROSITE" id="PS51900">
    <property type="entry name" value="CB"/>
    <property type="match status" value="1"/>
</dbReference>
<evidence type="ECO:0000256" key="6">
    <source>
        <dbReference type="SAM" id="MobiDB-lite"/>
    </source>
</evidence>
<dbReference type="GO" id="GO:0003677">
    <property type="term" value="F:DNA binding"/>
    <property type="evidence" value="ECO:0007669"/>
    <property type="project" value="UniProtKB-UniRule"/>
</dbReference>
<dbReference type="AlphaFoldDB" id="A0A0T6DTL2"/>
<dbReference type="Proteomes" id="UP000051202">
    <property type="component" value="Unassembled WGS sequence"/>
</dbReference>
<dbReference type="PANTHER" id="PTHR30629:SF2">
    <property type="entry name" value="PROPHAGE INTEGRASE INTS-RELATED"/>
    <property type="match status" value="1"/>
</dbReference>
<evidence type="ECO:0000313" key="9">
    <source>
        <dbReference type="EMBL" id="KRU23179.1"/>
    </source>
</evidence>
<evidence type="ECO:0000256" key="4">
    <source>
        <dbReference type="ARBA" id="ARBA00023172"/>
    </source>
</evidence>
<feature type="domain" description="Core-binding (CB)" evidence="8">
    <location>
        <begin position="101"/>
        <end position="182"/>
    </location>
</feature>
<evidence type="ECO:0000259" key="7">
    <source>
        <dbReference type="PROSITE" id="PS51898"/>
    </source>
</evidence>
<dbReference type="GO" id="GO:0006310">
    <property type="term" value="P:DNA recombination"/>
    <property type="evidence" value="ECO:0007669"/>
    <property type="project" value="UniProtKB-KW"/>
</dbReference>